<dbReference type="RefSeq" id="WP_074021688.1">
    <property type="nucleotide sequence ID" value="NZ_CAWMWP010000067.1"/>
</dbReference>
<proteinExistence type="predicted"/>
<gene>
    <name evidence="1" type="ORF">Xentx_03415</name>
</gene>
<evidence type="ECO:0000313" key="2">
    <source>
        <dbReference type="Proteomes" id="UP000186277"/>
    </source>
</evidence>
<evidence type="ECO:0000313" key="1">
    <source>
        <dbReference type="EMBL" id="OKP01542.1"/>
    </source>
</evidence>
<dbReference type="OrthoDB" id="6630181at2"/>
<organism evidence="1 2">
    <name type="scientific">Xenorhabdus thuongxuanensis</name>
    <dbReference type="NCBI Taxonomy" id="1873484"/>
    <lineage>
        <taxon>Bacteria</taxon>
        <taxon>Pseudomonadati</taxon>
        <taxon>Pseudomonadota</taxon>
        <taxon>Gammaproteobacteria</taxon>
        <taxon>Enterobacterales</taxon>
        <taxon>Morganellaceae</taxon>
        <taxon>Xenorhabdus</taxon>
    </lineage>
</organism>
<sequence>MIIDTNLLRAALVCVAKDEQAEKHPGLTGVHITRQHIEATNGHVLVRMELKEESGTFFDDNEPTDIDLIIRFCGGIPEKACFTEIQFDDATRAFHLDEDNKTFSFTRLEVIKGRFPDLDKTIPIEKQNVAPHLRLEYLAYPYLMFRNGVVLIESSGMETPCRFRFSPLTNKLYGNPIFVVQPLYENAFELAEQIVREVEAGRDK</sequence>
<name>A0A1Q5TMW8_9GAMM</name>
<dbReference type="AlphaFoldDB" id="A0A1Q5TMW8"/>
<dbReference type="Proteomes" id="UP000186277">
    <property type="component" value="Unassembled WGS sequence"/>
</dbReference>
<keyword evidence="2" id="KW-1185">Reference proteome</keyword>
<protein>
    <submittedName>
        <fullName evidence="1">Bacteriophage protein</fullName>
    </submittedName>
</protein>
<comment type="caution">
    <text evidence="1">The sequence shown here is derived from an EMBL/GenBank/DDBJ whole genome shotgun (WGS) entry which is preliminary data.</text>
</comment>
<reference evidence="1 2" key="1">
    <citation type="submission" date="2016-09" db="EMBL/GenBank/DDBJ databases">
        <title>Xenorhabdus thuongxuanensis sp. nov. and Xenorhabdus eapokensis sp. nov., isolated from Steinernema species.</title>
        <authorList>
            <person name="Kaempfer P."/>
            <person name="Tobias N.J."/>
            <person name="Phan Ke L."/>
            <person name="Bode H.B."/>
            <person name="Glaeser S.P."/>
        </authorList>
    </citation>
    <scope>NUCLEOTIDE SEQUENCE [LARGE SCALE GENOMIC DNA]</scope>
    <source>
        <strain evidence="1 2">30TX1</strain>
    </source>
</reference>
<accession>A0A1Q5TMW8</accession>
<dbReference type="EMBL" id="MKGR01000041">
    <property type="protein sequence ID" value="OKP01542.1"/>
    <property type="molecule type" value="Genomic_DNA"/>
</dbReference>